<dbReference type="Gene3D" id="3.40.250.10">
    <property type="entry name" value="Rhodanese-like domain"/>
    <property type="match status" value="1"/>
</dbReference>
<dbReference type="Pfam" id="PF00581">
    <property type="entry name" value="Rhodanese"/>
    <property type="match status" value="1"/>
</dbReference>
<reference evidence="2 3" key="1">
    <citation type="submission" date="2017-06" db="EMBL/GenBank/DDBJ databases">
        <title>the draft geome sequence of Illustriluteabacillus marina B3227.</title>
        <authorList>
            <person name="He R.-H."/>
            <person name="Du Z.-J."/>
        </authorList>
    </citation>
    <scope>NUCLEOTIDE SEQUENCE [LARGE SCALE GENOMIC DNA]</scope>
    <source>
        <strain evidence="2 3">B3227</strain>
    </source>
</reference>
<name>A0A2I0QVM3_9BACI</name>
<dbReference type="InterPro" id="IPR050229">
    <property type="entry name" value="GlpE_sulfurtransferase"/>
</dbReference>
<evidence type="ECO:0000259" key="1">
    <source>
        <dbReference type="PROSITE" id="PS50206"/>
    </source>
</evidence>
<accession>A0A2I0QVM3</accession>
<dbReference type="InterPro" id="IPR036873">
    <property type="entry name" value="Rhodanese-like_dom_sf"/>
</dbReference>
<dbReference type="InterPro" id="IPR001763">
    <property type="entry name" value="Rhodanese-like_dom"/>
</dbReference>
<protein>
    <submittedName>
        <fullName evidence="2">Rhodanese-like domain-containing protein</fullName>
    </submittedName>
</protein>
<gene>
    <name evidence="2" type="ORF">CEY16_09565</name>
</gene>
<sequence>MSQPINEVTSDELLKDLEDQQRYKVIDVREDEEVAQGMIPGAKHIALQTVPERLGELSKDKEYVIVCRSGRRSHNACLFLDEQGYKVNNLKGGMLDWNGEVVF</sequence>
<evidence type="ECO:0000313" key="2">
    <source>
        <dbReference type="EMBL" id="PKR78150.1"/>
    </source>
</evidence>
<dbReference type="CDD" id="cd00158">
    <property type="entry name" value="RHOD"/>
    <property type="match status" value="1"/>
</dbReference>
<feature type="domain" description="Rhodanese" evidence="1">
    <location>
        <begin position="19"/>
        <end position="103"/>
    </location>
</feature>
<dbReference type="PROSITE" id="PS50206">
    <property type="entry name" value="RHODANESE_3"/>
    <property type="match status" value="1"/>
</dbReference>
<dbReference type="SUPFAM" id="SSF52821">
    <property type="entry name" value="Rhodanese/Cell cycle control phosphatase"/>
    <property type="match status" value="1"/>
</dbReference>
<proteinExistence type="predicted"/>
<dbReference type="SMART" id="SM00450">
    <property type="entry name" value="RHOD"/>
    <property type="match status" value="1"/>
</dbReference>
<evidence type="ECO:0000313" key="3">
    <source>
        <dbReference type="Proteomes" id="UP000243524"/>
    </source>
</evidence>
<dbReference type="EMBL" id="PJNH01000002">
    <property type="protein sequence ID" value="PKR78150.1"/>
    <property type="molecule type" value="Genomic_DNA"/>
</dbReference>
<organism evidence="2 3">
    <name type="scientific">Halalkalibacillus sediminis</name>
    <dbReference type="NCBI Taxonomy" id="2018042"/>
    <lineage>
        <taxon>Bacteria</taxon>
        <taxon>Bacillati</taxon>
        <taxon>Bacillota</taxon>
        <taxon>Bacilli</taxon>
        <taxon>Bacillales</taxon>
        <taxon>Bacillaceae</taxon>
        <taxon>Halalkalibacillus</taxon>
    </lineage>
</organism>
<dbReference type="OrthoDB" id="9800872at2"/>
<keyword evidence="3" id="KW-1185">Reference proteome</keyword>
<comment type="caution">
    <text evidence="2">The sequence shown here is derived from an EMBL/GenBank/DDBJ whole genome shotgun (WGS) entry which is preliminary data.</text>
</comment>
<dbReference type="Proteomes" id="UP000243524">
    <property type="component" value="Unassembled WGS sequence"/>
</dbReference>
<dbReference type="RefSeq" id="WP_101331756.1">
    <property type="nucleotide sequence ID" value="NZ_PJNH01000002.1"/>
</dbReference>
<dbReference type="AlphaFoldDB" id="A0A2I0QVM3"/>
<dbReference type="PANTHER" id="PTHR43031:SF17">
    <property type="entry name" value="SULFURTRANSFERASE YTWF-RELATED"/>
    <property type="match status" value="1"/>
</dbReference>
<dbReference type="PANTHER" id="PTHR43031">
    <property type="entry name" value="FAD-DEPENDENT OXIDOREDUCTASE"/>
    <property type="match status" value="1"/>
</dbReference>